<name>A0A7S1HUZ5_9EUGL</name>
<feature type="compositionally biased region" description="Polar residues" evidence="1">
    <location>
        <begin position="1"/>
        <end position="12"/>
    </location>
</feature>
<organism evidence="2">
    <name type="scientific">Eutreptiella gymnastica</name>
    <dbReference type="NCBI Taxonomy" id="73025"/>
    <lineage>
        <taxon>Eukaryota</taxon>
        <taxon>Discoba</taxon>
        <taxon>Euglenozoa</taxon>
        <taxon>Euglenida</taxon>
        <taxon>Spirocuta</taxon>
        <taxon>Euglenophyceae</taxon>
        <taxon>Eutreptiales</taxon>
        <taxon>Eutreptiaceae</taxon>
        <taxon>Eutreptiella</taxon>
    </lineage>
</organism>
<reference evidence="2" key="1">
    <citation type="submission" date="2021-01" db="EMBL/GenBank/DDBJ databases">
        <authorList>
            <person name="Corre E."/>
            <person name="Pelletier E."/>
            <person name="Niang G."/>
            <person name="Scheremetjew M."/>
            <person name="Finn R."/>
            <person name="Kale V."/>
            <person name="Holt S."/>
            <person name="Cochrane G."/>
            <person name="Meng A."/>
            <person name="Brown T."/>
            <person name="Cohen L."/>
        </authorList>
    </citation>
    <scope>NUCLEOTIDE SEQUENCE</scope>
    <source>
        <strain evidence="2">NIES-381</strain>
    </source>
</reference>
<sequence length="248" mass="27119">MATSSTGSNPTPHYTPFTFEKAPLPIPEITDLTPTARRELELKRKKETQAERDLKAKTIVEEKKAKGGLMNKLSSVATNVSSTAVKVATTAATNVEVKAAQLVDEHATRRWTNAFPAMASSDKLHADHSCKVLNNSEDGVFAGQLDITDYHVCFIGSNNVHFSFSLGDIVSLQTAVTLATEDANHPYVLEPLPQPSIIPDTITIYTKQKQRHVFSAVKDCKDALNVLDHNWRLVVGKPPIPGVDYVDA</sequence>
<evidence type="ECO:0000313" key="2">
    <source>
        <dbReference type="EMBL" id="CAD8992020.1"/>
    </source>
</evidence>
<dbReference type="Gene3D" id="2.30.29.30">
    <property type="entry name" value="Pleckstrin-homology domain (PH domain)/Phosphotyrosine-binding domain (PTB)"/>
    <property type="match status" value="1"/>
</dbReference>
<evidence type="ECO:0008006" key="3">
    <source>
        <dbReference type="Google" id="ProtNLM"/>
    </source>
</evidence>
<proteinExistence type="predicted"/>
<dbReference type="InterPro" id="IPR011993">
    <property type="entry name" value="PH-like_dom_sf"/>
</dbReference>
<dbReference type="EMBL" id="HBGA01008546">
    <property type="protein sequence ID" value="CAD8992020.1"/>
    <property type="molecule type" value="Transcribed_RNA"/>
</dbReference>
<feature type="region of interest" description="Disordered" evidence="1">
    <location>
        <begin position="1"/>
        <end position="20"/>
    </location>
</feature>
<evidence type="ECO:0000256" key="1">
    <source>
        <dbReference type="SAM" id="MobiDB-lite"/>
    </source>
</evidence>
<accession>A0A7S1HUZ5</accession>
<protein>
    <recommendedName>
        <fullName evidence="3">GRAM domain-containing protein</fullName>
    </recommendedName>
</protein>
<dbReference type="AlphaFoldDB" id="A0A7S1HUZ5"/>
<gene>
    <name evidence="2" type="ORF">EGYM00392_LOCUS3066</name>
</gene>